<evidence type="ECO:0000313" key="3">
    <source>
        <dbReference type="Proteomes" id="UP001596514"/>
    </source>
</evidence>
<comment type="caution">
    <text evidence="2">The sequence shown here is derived from an EMBL/GenBank/DDBJ whole genome shotgun (WGS) entry which is preliminary data.</text>
</comment>
<sequence length="122" mass="12526">MSNTNNELTGEPALIASLVASGVQLAAAFILPWTDAQVAVVNAVVLAAAGVWVAFTTKSTDNGGSIKAAILGFVQSGLSLAVTFGWEATPEQTVGIMTFVGLLVAVFIRQTSKPKSAYDLAV</sequence>
<feature type="transmembrane region" description="Helical" evidence="1">
    <location>
        <begin position="12"/>
        <end position="33"/>
    </location>
</feature>
<keyword evidence="1" id="KW-1133">Transmembrane helix</keyword>
<name>A0ABW2T4N4_9ACTN</name>
<dbReference type="EMBL" id="JBHTEE010000001">
    <property type="protein sequence ID" value="MFC7603645.1"/>
    <property type="molecule type" value="Genomic_DNA"/>
</dbReference>
<evidence type="ECO:0000313" key="2">
    <source>
        <dbReference type="EMBL" id="MFC7603645.1"/>
    </source>
</evidence>
<feature type="transmembrane region" description="Helical" evidence="1">
    <location>
        <begin position="68"/>
        <end position="86"/>
    </location>
</feature>
<reference evidence="3" key="1">
    <citation type="journal article" date="2019" name="Int. J. Syst. Evol. Microbiol.">
        <title>The Global Catalogue of Microorganisms (GCM) 10K type strain sequencing project: providing services to taxonomists for standard genome sequencing and annotation.</title>
        <authorList>
            <consortium name="The Broad Institute Genomics Platform"/>
            <consortium name="The Broad Institute Genome Sequencing Center for Infectious Disease"/>
            <person name="Wu L."/>
            <person name="Ma J."/>
        </authorList>
    </citation>
    <scope>NUCLEOTIDE SEQUENCE [LARGE SCALE GENOMIC DNA]</scope>
    <source>
        <strain evidence="3">JCM 10083</strain>
    </source>
</reference>
<keyword evidence="1" id="KW-0812">Transmembrane</keyword>
<keyword evidence="1" id="KW-0472">Membrane</keyword>
<dbReference type="RefSeq" id="WP_343982096.1">
    <property type="nucleotide sequence ID" value="NZ_BAAAGK010000233.1"/>
</dbReference>
<keyword evidence="3" id="KW-1185">Reference proteome</keyword>
<gene>
    <name evidence="2" type="ORF">ACFQVD_26380</name>
</gene>
<evidence type="ECO:0000256" key="1">
    <source>
        <dbReference type="SAM" id="Phobius"/>
    </source>
</evidence>
<protein>
    <recommendedName>
        <fullName evidence="4">Holin</fullName>
    </recommendedName>
</protein>
<feature type="transmembrane region" description="Helical" evidence="1">
    <location>
        <begin position="92"/>
        <end position="108"/>
    </location>
</feature>
<organism evidence="2 3">
    <name type="scientific">Streptosporangium amethystogenes subsp. fukuiense</name>
    <dbReference type="NCBI Taxonomy" id="698418"/>
    <lineage>
        <taxon>Bacteria</taxon>
        <taxon>Bacillati</taxon>
        <taxon>Actinomycetota</taxon>
        <taxon>Actinomycetes</taxon>
        <taxon>Streptosporangiales</taxon>
        <taxon>Streptosporangiaceae</taxon>
        <taxon>Streptosporangium</taxon>
    </lineage>
</organism>
<evidence type="ECO:0008006" key="4">
    <source>
        <dbReference type="Google" id="ProtNLM"/>
    </source>
</evidence>
<feature type="transmembrane region" description="Helical" evidence="1">
    <location>
        <begin position="39"/>
        <end position="56"/>
    </location>
</feature>
<accession>A0ABW2T4N4</accession>
<dbReference type="Proteomes" id="UP001596514">
    <property type="component" value="Unassembled WGS sequence"/>
</dbReference>
<proteinExistence type="predicted"/>